<evidence type="ECO:0000313" key="3">
    <source>
        <dbReference type="EMBL" id="SFK24848.1"/>
    </source>
</evidence>
<evidence type="ECO:0000259" key="2">
    <source>
        <dbReference type="Pfam" id="PF07486"/>
    </source>
</evidence>
<gene>
    <name evidence="3" type="ORF">SAMN05192579_101229</name>
</gene>
<dbReference type="RefSeq" id="WP_037101197.1">
    <property type="nucleotide sequence ID" value="NZ_CP042807.1"/>
</dbReference>
<dbReference type="Gene3D" id="1.10.10.2520">
    <property type="entry name" value="Cell wall hydrolase SleB, domain 1"/>
    <property type="match status" value="1"/>
</dbReference>
<sequence length="144" mass="16035">MKLAMMLWLASVLPQHLANQTCLATTVYLEARSQPTIGQLAVAEVAMRRRDQGRWGNTVCDVVTAPHQFATATTPKSFEITNLAAFQKAWKIAGDSINNWNLPRNERRFVVPHADHFATAAVSPTWERNRTGTTIGAHTFYAVN</sequence>
<evidence type="ECO:0000313" key="4">
    <source>
        <dbReference type="Proteomes" id="UP000198725"/>
    </source>
</evidence>
<name>A0A1I3XZ53_9GAMM</name>
<proteinExistence type="predicted"/>
<feature type="signal peptide" evidence="1">
    <location>
        <begin position="1"/>
        <end position="17"/>
    </location>
</feature>
<dbReference type="GO" id="GO:0016787">
    <property type="term" value="F:hydrolase activity"/>
    <property type="evidence" value="ECO:0007669"/>
    <property type="project" value="UniProtKB-KW"/>
</dbReference>
<dbReference type="EMBL" id="FOSR01000001">
    <property type="protein sequence ID" value="SFK24848.1"/>
    <property type="molecule type" value="Genomic_DNA"/>
</dbReference>
<accession>A0A1I3XZ53</accession>
<keyword evidence="3" id="KW-0378">Hydrolase</keyword>
<dbReference type="InterPro" id="IPR042047">
    <property type="entry name" value="SleB_dom1"/>
</dbReference>
<organism evidence="3 4">
    <name type="scientific">Rhodanobacter glycinis</name>
    <dbReference type="NCBI Taxonomy" id="582702"/>
    <lineage>
        <taxon>Bacteria</taxon>
        <taxon>Pseudomonadati</taxon>
        <taxon>Pseudomonadota</taxon>
        <taxon>Gammaproteobacteria</taxon>
        <taxon>Lysobacterales</taxon>
        <taxon>Rhodanobacteraceae</taxon>
        <taxon>Rhodanobacter</taxon>
    </lineage>
</organism>
<dbReference type="Proteomes" id="UP000198725">
    <property type="component" value="Unassembled WGS sequence"/>
</dbReference>
<dbReference type="AlphaFoldDB" id="A0A1I3XZ53"/>
<evidence type="ECO:0000256" key="1">
    <source>
        <dbReference type="SAM" id="SignalP"/>
    </source>
</evidence>
<keyword evidence="4" id="KW-1185">Reference proteome</keyword>
<feature type="chain" id="PRO_5011510137" evidence="1">
    <location>
        <begin position="18"/>
        <end position="144"/>
    </location>
</feature>
<reference evidence="4" key="1">
    <citation type="submission" date="2016-10" db="EMBL/GenBank/DDBJ databases">
        <authorList>
            <person name="Varghese N."/>
            <person name="Submissions S."/>
        </authorList>
    </citation>
    <scope>NUCLEOTIDE SEQUENCE [LARGE SCALE GENOMIC DNA]</scope>
    <source>
        <strain evidence="4">MO64</strain>
    </source>
</reference>
<keyword evidence="1" id="KW-0732">Signal</keyword>
<protein>
    <submittedName>
        <fullName evidence="3">Cell Wall Hydrolase</fullName>
    </submittedName>
</protein>
<dbReference type="Pfam" id="PF07486">
    <property type="entry name" value="Hydrolase_2"/>
    <property type="match status" value="1"/>
</dbReference>
<dbReference type="InterPro" id="IPR011105">
    <property type="entry name" value="Cell_wall_hydrolase_SleB"/>
</dbReference>
<feature type="domain" description="Cell wall hydrolase SleB" evidence="2">
    <location>
        <begin position="34"/>
        <end position="141"/>
    </location>
</feature>